<dbReference type="InterPro" id="IPR012171">
    <property type="entry name" value="Fatty_acid_desaturase"/>
</dbReference>
<dbReference type="CDD" id="cd03507">
    <property type="entry name" value="Delta12-FADS-like"/>
    <property type="match status" value="1"/>
</dbReference>
<name>A0A8H3HRQ2_9AGAM</name>
<evidence type="ECO:0000313" key="5">
    <source>
        <dbReference type="Proteomes" id="UP000663827"/>
    </source>
</evidence>
<feature type="transmembrane region" description="Helical" evidence="2">
    <location>
        <begin position="313"/>
        <end position="330"/>
    </location>
</feature>
<dbReference type="Pfam" id="PF00487">
    <property type="entry name" value="FA_desaturase"/>
    <property type="match status" value="2"/>
</dbReference>
<dbReference type="AlphaFoldDB" id="A0A8H3HRQ2"/>
<comment type="caution">
    <text evidence="4">The sequence shown here is derived from an EMBL/GenBank/DDBJ whole genome shotgun (WGS) entry which is preliminary data.</text>
</comment>
<evidence type="ECO:0000256" key="2">
    <source>
        <dbReference type="SAM" id="Phobius"/>
    </source>
</evidence>
<feature type="transmembrane region" description="Helical" evidence="2">
    <location>
        <begin position="750"/>
        <end position="769"/>
    </location>
</feature>
<feature type="non-terminal residue" evidence="4">
    <location>
        <position position="1"/>
    </location>
</feature>
<keyword evidence="2" id="KW-0812">Transmembrane</keyword>
<gene>
    <name evidence="4" type="ORF">RDB_LOCUS6695</name>
</gene>
<dbReference type="PANTHER" id="PTHR32100">
    <property type="entry name" value="OMEGA-6 FATTY ACID DESATURASE, CHLOROPLASTIC"/>
    <property type="match status" value="1"/>
</dbReference>
<feature type="domain" description="Fatty acid desaturase" evidence="3">
    <location>
        <begin position="118"/>
        <end position="413"/>
    </location>
</feature>
<dbReference type="InterPro" id="IPR005804">
    <property type="entry name" value="FA_desaturase_dom"/>
</dbReference>
<organism evidence="4 5">
    <name type="scientific">Rhizoctonia solani</name>
    <dbReference type="NCBI Taxonomy" id="456999"/>
    <lineage>
        <taxon>Eukaryota</taxon>
        <taxon>Fungi</taxon>
        <taxon>Dikarya</taxon>
        <taxon>Basidiomycota</taxon>
        <taxon>Agaricomycotina</taxon>
        <taxon>Agaricomycetes</taxon>
        <taxon>Cantharellales</taxon>
        <taxon>Ceratobasidiaceae</taxon>
        <taxon>Rhizoctonia</taxon>
    </lineage>
</organism>
<evidence type="ECO:0000259" key="3">
    <source>
        <dbReference type="Pfam" id="PF00487"/>
    </source>
</evidence>
<dbReference type="Proteomes" id="UP000663827">
    <property type="component" value="Unassembled WGS sequence"/>
</dbReference>
<feature type="domain" description="Fatty acid desaturase" evidence="3">
    <location>
        <begin position="586"/>
        <end position="662"/>
    </location>
</feature>
<dbReference type="GO" id="GO:0006629">
    <property type="term" value="P:lipid metabolic process"/>
    <property type="evidence" value="ECO:0007669"/>
    <property type="project" value="InterPro"/>
</dbReference>
<protein>
    <recommendedName>
        <fullName evidence="3">Fatty acid desaturase domain-containing protein</fullName>
    </recommendedName>
</protein>
<keyword evidence="2" id="KW-0472">Membrane</keyword>
<feature type="transmembrane region" description="Helical" evidence="2">
    <location>
        <begin position="584"/>
        <end position="605"/>
    </location>
</feature>
<sequence>MSQVTQRKNAANKQAAMDDADKLAGPEKFIVPELTVKDVLSVIPPHCFQRSALRSFSYVAMDVGLIAAIYRAASTLIPQINPVDLPVSPALVSALPPVVQDALQKALPYLYPVGRFLGWQAYGYATGLVATGLWVIAHECGHQAFSESKAINNAVGWVLHSALGVPYHSWRITHARHHAATSHLTNDQVFVPKSRSQRGLPAFDPAKEDLAGSRVDEKVQEELWDALGDSPLGAAWWIFAQLFFGWPMYLITNASGQKSYPKGTNHFTPGLPLFQPHQFGQIIISDIGIFLWLAGIATWIYQRGFLECLTLYLIPYLWVNHWLVLITFLQHTDPLLPHYRASSFTFTRGALSTLDRNLLGGSGIIGTITGWLGATLTHGISETHVAHHVASKIPHYHAWEASRHLKARLASAGYNHEGAPGTWGTALQVWKECKFIEDEGEVLFYKNARGFAARQAVFANEGIIAMGQRQKAKAAARAAAASSRSPSPKPNPNEPEKFIVPELTVKDCLSVIPPHCFERSALRSFSYVGMDFALLGAFYYTATTYIPRLNPTDLPLDSIIARLPTALQSTAHKLSPHLYSLARFAGWQVYALGAGLVGTGLWIIAHECGHQAFSTSKTLNNAVGWALHSALGVPYHSWRISHARHHAATSHCTRDEAYVPRTRSEKGLPVLDLAKEDLSGGRVDEKVQEELVDALGDSPIGAALGVFALLLFGWPLYLIMNISGQKHYPAWTNHFVPKAPLFQPHHYSQILFSDFGIFLWLGTLVWWTLQRGFGEMFR</sequence>
<dbReference type="GO" id="GO:0016491">
    <property type="term" value="F:oxidoreductase activity"/>
    <property type="evidence" value="ECO:0007669"/>
    <property type="project" value="InterPro"/>
</dbReference>
<feature type="transmembrane region" description="Helical" evidence="2">
    <location>
        <begin position="282"/>
        <end position="301"/>
    </location>
</feature>
<feature type="transmembrane region" description="Helical" evidence="2">
    <location>
        <begin position="525"/>
        <end position="546"/>
    </location>
</feature>
<accession>A0A8H3HRQ2</accession>
<reference evidence="4" key="1">
    <citation type="submission" date="2021-01" db="EMBL/GenBank/DDBJ databases">
        <authorList>
            <person name="Kaushik A."/>
        </authorList>
    </citation>
    <scope>NUCLEOTIDE SEQUENCE</scope>
    <source>
        <strain evidence="4">AG5</strain>
    </source>
</reference>
<evidence type="ECO:0000256" key="1">
    <source>
        <dbReference type="SAM" id="MobiDB-lite"/>
    </source>
</evidence>
<dbReference type="EMBL" id="CAJNJQ010000143">
    <property type="protein sequence ID" value="CAE7059214.1"/>
    <property type="molecule type" value="Genomic_DNA"/>
</dbReference>
<feature type="compositionally biased region" description="Low complexity" evidence="1">
    <location>
        <begin position="475"/>
        <end position="486"/>
    </location>
</feature>
<evidence type="ECO:0000313" key="4">
    <source>
        <dbReference type="EMBL" id="CAE7059214.1"/>
    </source>
</evidence>
<proteinExistence type="predicted"/>
<keyword evidence="2" id="KW-1133">Transmembrane helix</keyword>
<feature type="transmembrane region" description="Helical" evidence="2">
    <location>
        <begin position="700"/>
        <end position="720"/>
    </location>
</feature>
<feature type="region of interest" description="Disordered" evidence="1">
    <location>
        <begin position="475"/>
        <end position="496"/>
    </location>
</feature>
<feature type="transmembrane region" description="Helical" evidence="2">
    <location>
        <begin position="234"/>
        <end position="252"/>
    </location>
</feature>